<gene>
    <name evidence="2" type="ORF">JOF57_004795</name>
</gene>
<dbReference type="RefSeq" id="WP_209920813.1">
    <property type="nucleotide sequence ID" value="NZ_JAGIOP010000002.1"/>
</dbReference>
<dbReference type="Proteomes" id="UP000694460">
    <property type="component" value="Unassembled WGS sequence"/>
</dbReference>
<protein>
    <recommendedName>
        <fullName evidence="4">Lipoprotein</fullName>
    </recommendedName>
</protein>
<evidence type="ECO:0000313" key="2">
    <source>
        <dbReference type="EMBL" id="MBP2454882.1"/>
    </source>
</evidence>
<keyword evidence="3" id="KW-1185">Reference proteome</keyword>
<dbReference type="PROSITE" id="PS51257">
    <property type="entry name" value="PROKAR_LIPOPROTEIN"/>
    <property type="match status" value="1"/>
</dbReference>
<organism evidence="2 3">
    <name type="scientific">Mycolicibacterium lutetiense</name>
    <dbReference type="NCBI Taxonomy" id="1641992"/>
    <lineage>
        <taxon>Bacteria</taxon>
        <taxon>Bacillati</taxon>
        <taxon>Actinomycetota</taxon>
        <taxon>Actinomycetes</taxon>
        <taxon>Mycobacteriales</taxon>
        <taxon>Mycobacteriaceae</taxon>
        <taxon>Mycolicibacterium</taxon>
    </lineage>
</organism>
<name>A0ABS4ZZD8_9MYCO</name>
<accession>A0ABS4ZZD8</accession>
<feature type="region of interest" description="Disordered" evidence="1">
    <location>
        <begin position="117"/>
        <end position="142"/>
    </location>
</feature>
<evidence type="ECO:0000313" key="3">
    <source>
        <dbReference type="Proteomes" id="UP000694460"/>
    </source>
</evidence>
<proteinExistence type="predicted"/>
<comment type="caution">
    <text evidence="2">The sequence shown here is derived from an EMBL/GenBank/DDBJ whole genome shotgun (WGS) entry which is preliminary data.</text>
</comment>
<evidence type="ECO:0008006" key="4">
    <source>
        <dbReference type="Google" id="ProtNLM"/>
    </source>
</evidence>
<evidence type="ECO:0000256" key="1">
    <source>
        <dbReference type="SAM" id="MobiDB-lite"/>
    </source>
</evidence>
<dbReference type="EMBL" id="JAGIOP010000002">
    <property type="protein sequence ID" value="MBP2454882.1"/>
    <property type="molecule type" value="Genomic_DNA"/>
</dbReference>
<reference evidence="2 3" key="1">
    <citation type="submission" date="2021-03" db="EMBL/GenBank/DDBJ databases">
        <title>Sequencing the genomes of 1000 actinobacteria strains.</title>
        <authorList>
            <person name="Klenk H.-P."/>
        </authorList>
    </citation>
    <scope>NUCLEOTIDE SEQUENCE [LARGE SCALE GENOMIC DNA]</scope>
    <source>
        <strain evidence="2 3">DSM 46713</strain>
    </source>
</reference>
<sequence length="169" mass="18135">MKLIATVFVTTLLVFTSSCGFFRKDRSATEDEAATEPNSLTVTEAAREVAGYVSMIAGRPIDPDPAFAALHGCRTNDGLMPDGPPWRVYRTASIPDPAPELVQAALTRIDTLLDQGFKPIPWTRPEPEPPNSKAYEDSRGYSVSVQAEVSPAGTYGLDVSATSPCADDD</sequence>